<proteinExistence type="predicted"/>
<dbReference type="AlphaFoldDB" id="A0AAE0X598"/>
<reference evidence="2" key="2">
    <citation type="submission" date="2023-06" db="EMBL/GenBank/DDBJ databases">
        <authorList>
            <consortium name="Lawrence Berkeley National Laboratory"/>
            <person name="Haridas S."/>
            <person name="Hensen N."/>
            <person name="Bonometti L."/>
            <person name="Westerberg I."/>
            <person name="Brannstrom I.O."/>
            <person name="Guillou S."/>
            <person name="Cros-Aarteil S."/>
            <person name="Calhoun S."/>
            <person name="Kuo A."/>
            <person name="Mondo S."/>
            <person name="Pangilinan J."/>
            <person name="Riley R."/>
            <person name="Labutti K."/>
            <person name="Andreopoulos B."/>
            <person name="Lipzen A."/>
            <person name="Chen C."/>
            <person name="Yanf M."/>
            <person name="Daum C."/>
            <person name="Ng V."/>
            <person name="Clum A."/>
            <person name="Steindorff A."/>
            <person name="Ohm R."/>
            <person name="Martin F."/>
            <person name="Silar P."/>
            <person name="Natvig D."/>
            <person name="Lalanne C."/>
            <person name="Gautier V."/>
            <person name="Ament-Velasquez S.L."/>
            <person name="Kruys A."/>
            <person name="Hutchinson M.I."/>
            <person name="Powell A.J."/>
            <person name="Barry K."/>
            <person name="Miller A.N."/>
            <person name="Grigoriev I.V."/>
            <person name="Debuchy R."/>
            <person name="Gladieux P."/>
            <person name="Thoren M.H."/>
            <person name="Johannesson H."/>
        </authorList>
    </citation>
    <scope>NUCLEOTIDE SEQUENCE</scope>
    <source>
        <strain evidence="2">CBS 314.62</strain>
    </source>
</reference>
<sequence>MYPLSLSLRPAARKGPACPLPPSAVTALLIFLFSFFLLPRSAEAFPGSVCSGAHVRGRAAITRCIGGQQSKYEGLNWDMAYLWPRGDPFAGAREMAGGSS</sequence>
<dbReference type="Proteomes" id="UP001270362">
    <property type="component" value="Unassembled WGS sequence"/>
</dbReference>
<name>A0AAE0X598_9PEZI</name>
<accession>A0AAE0X598</accession>
<comment type="caution">
    <text evidence="2">The sequence shown here is derived from an EMBL/GenBank/DDBJ whole genome shotgun (WGS) entry which is preliminary data.</text>
</comment>
<evidence type="ECO:0000313" key="3">
    <source>
        <dbReference type="Proteomes" id="UP001270362"/>
    </source>
</evidence>
<gene>
    <name evidence="2" type="ORF">B0T22DRAFT_465736</name>
</gene>
<keyword evidence="1" id="KW-0812">Transmembrane</keyword>
<reference evidence="2" key="1">
    <citation type="journal article" date="2023" name="Mol. Phylogenet. Evol.">
        <title>Genome-scale phylogeny and comparative genomics of the fungal order Sordariales.</title>
        <authorList>
            <person name="Hensen N."/>
            <person name="Bonometti L."/>
            <person name="Westerberg I."/>
            <person name="Brannstrom I.O."/>
            <person name="Guillou S."/>
            <person name="Cros-Aarteil S."/>
            <person name="Calhoun S."/>
            <person name="Haridas S."/>
            <person name="Kuo A."/>
            <person name="Mondo S."/>
            <person name="Pangilinan J."/>
            <person name="Riley R."/>
            <person name="LaButti K."/>
            <person name="Andreopoulos B."/>
            <person name="Lipzen A."/>
            <person name="Chen C."/>
            <person name="Yan M."/>
            <person name="Daum C."/>
            <person name="Ng V."/>
            <person name="Clum A."/>
            <person name="Steindorff A."/>
            <person name="Ohm R.A."/>
            <person name="Martin F."/>
            <person name="Silar P."/>
            <person name="Natvig D.O."/>
            <person name="Lalanne C."/>
            <person name="Gautier V."/>
            <person name="Ament-Velasquez S.L."/>
            <person name="Kruys A."/>
            <person name="Hutchinson M.I."/>
            <person name="Powell A.J."/>
            <person name="Barry K."/>
            <person name="Miller A.N."/>
            <person name="Grigoriev I.V."/>
            <person name="Debuchy R."/>
            <person name="Gladieux P."/>
            <person name="Hiltunen Thoren M."/>
            <person name="Johannesson H."/>
        </authorList>
    </citation>
    <scope>NUCLEOTIDE SEQUENCE</scope>
    <source>
        <strain evidence="2">CBS 314.62</strain>
    </source>
</reference>
<keyword evidence="1" id="KW-0472">Membrane</keyword>
<evidence type="ECO:0000256" key="1">
    <source>
        <dbReference type="SAM" id="Phobius"/>
    </source>
</evidence>
<protein>
    <submittedName>
        <fullName evidence="2">Uncharacterized protein</fullName>
    </submittedName>
</protein>
<evidence type="ECO:0000313" key="2">
    <source>
        <dbReference type="EMBL" id="KAK3685462.1"/>
    </source>
</evidence>
<keyword evidence="1" id="KW-1133">Transmembrane helix</keyword>
<keyword evidence="3" id="KW-1185">Reference proteome</keyword>
<feature type="transmembrane region" description="Helical" evidence="1">
    <location>
        <begin position="20"/>
        <end position="38"/>
    </location>
</feature>
<dbReference type="EMBL" id="JAULSO010000003">
    <property type="protein sequence ID" value="KAK3685462.1"/>
    <property type="molecule type" value="Genomic_DNA"/>
</dbReference>
<organism evidence="2 3">
    <name type="scientific">Podospora appendiculata</name>
    <dbReference type="NCBI Taxonomy" id="314037"/>
    <lineage>
        <taxon>Eukaryota</taxon>
        <taxon>Fungi</taxon>
        <taxon>Dikarya</taxon>
        <taxon>Ascomycota</taxon>
        <taxon>Pezizomycotina</taxon>
        <taxon>Sordariomycetes</taxon>
        <taxon>Sordariomycetidae</taxon>
        <taxon>Sordariales</taxon>
        <taxon>Podosporaceae</taxon>
        <taxon>Podospora</taxon>
    </lineage>
</organism>